<dbReference type="EMBL" id="JBFTWV010000053">
    <property type="protein sequence ID" value="KAL2793791.1"/>
    <property type="molecule type" value="Genomic_DNA"/>
</dbReference>
<reference evidence="2 3" key="1">
    <citation type="submission" date="2024-07" db="EMBL/GenBank/DDBJ databases">
        <title>Section-level genome sequencing and comparative genomics of Aspergillus sections Usti and Cavernicolus.</title>
        <authorList>
            <consortium name="Lawrence Berkeley National Laboratory"/>
            <person name="Nybo J.L."/>
            <person name="Vesth T.C."/>
            <person name="Theobald S."/>
            <person name="Frisvad J.C."/>
            <person name="Larsen T.O."/>
            <person name="Kjaerboelling I."/>
            <person name="Rothschild-Mancinelli K."/>
            <person name="Lyhne E.K."/>
            <person name="Kogle M.E."/>
            <person name="Barry K."/>
            <person name="Clum A."/>
            <person name="Na H."/>
            <person name="Ledsgaard L."/>
            <person name="Lin J."/>
            <person name="Lipzen A."/>
            <person name="Kuo A."/>
            <person name="Riley R."/>
            <person name="Mondo S."/>
            <person name="Labutti K."/>
            <person name="Haridas S."/>
            <person name="Pangalinan J."/>
            <person name="Salamov A.A."/>
            <person name="Simmons B.A."/>
            <person name="Magnuson J.K."/>
            <person name="Chen J."/>
            <person name="Drula E."/>
            <person name="Henrissat B."/>
            <person name="Wiebenga A."/>
            <person name="Lubbers R.J."/>
            <person name="Gomes A.C."/>
            <person name="Makela M.R."/>
            <person name="Stajich J."/>
            <person name="Grigoriev I.V."/>
            <person name="Mortensen U.H."/>
            <person name="De Vries R.P."/>
            <person name="Baker S.E."/>
            <person name="Andersen M.R."/>
        </authorList>
    </citation>
    <scope>NUCLEOTIDE SEQUENCE [LARGE SCALE GENOMIC DNA]</scope>
    <source>
        <strain evidence="2 3">CBS 209.92</strain>
    </source>
</reference>
<feature type="domain" description="SnoaL-like" evidence="1">
    <location>
        <begin position="4"/>
        <end position="135"/>
    </location>
</feature>
<evidence type="ECO:0000313" key="2">
    <source>
        <dbReference type="EMBL" id="KAL2793791.1"/>
    </source>
</evidence>
<name>A0ABR4G469_9EURO</name>
<evidence type="ECO:0000313" key="3">
    <source>
        <dbReference type="Proteomes" id="UP001610563"/>
    </source>
</evidence>
<dbReference type="SUPFAM" id="SSF54427">
    <property type="entry name" value="NTF2-like"/>
    <property type="match status" value="1"/>
</dbReference>
<dbReference type="InterPro" id="IPR032710">
    <property type="entry name" value="NTF2-like_dom_sf"/>
</dbReference>
<evidence type="ECO:0000259" key="1">
    <source>
        <dbReference type="Pfam" id="PF13577"/>
    </source>
</evidence>
<dbReference type="Gene3D" id="3.10.450.50">
    <property type="match status" value="1"/>
</dbReference>
<sequence length="210" mass="23365">METFLDEMAIKALVTKERYYRDSAQFDALRDCYHPDAPQTFIDITWYQGDVAGFIAGSREMAARGGGSTIHTITPVDVRINGAKAFSVSVGSIISRFSRDGTNYDLVSHCRFLSRLQKDGDGDSDGGNRGWKMLSMEVIYIHDGIIPAIPPDIDVEFRSAIDARTATRESYKYLALVLGQKGYSVKNSLPGVDDPQRVEAVMQKNLSWLE</sequence>
<comment type="caution">
    <text evidence="2">The sequence shown here is derived from an EMBL/GenBank/DDBJ whole genome shotgun (WGS) entry which is preliminary data.</text>
</comment>
<accession>A0ABR4G469</accession>
<protein>
    <recommendedName>
        <fullName evidence="1">SnoaL-like domain-containing protein</fullName>
    </recommendedName>
</protein>
<proteinExistence type="predicted"/>
<organism evidence="2 3">
    <name type="scientific">Aspergillus keveii</name>
    <dbReference type="NCBI Taxonomy" id="714993"/>
    <lineage>
        <taxon>Eukaryota</taxon>
        <taxon>Fungi</taxon>
        <taxon>Dikarya</taxon>
        <taxon>Ascomycota</taxon>
        <taxon>Pezizomycotina</taxon>
        <taxon>Eurotiomycetes</taxon>
        <taxon>Eurotiomycetidae</taxon>
        <taxon>Eurotiales</taxon>
        <taxon>Aspergillaceae</taxon>
        <taxon>Aspergillus</taxon>
        <taxon>Aspergillus subgen. Nidulantes</taxon>
    </lineage>
</organism>
<gene>
    <name evidence="2" type="ORF">BJX66DRAFT_351557</name>
</gene>
<keyword evidence="3" id="KW-1185">Reference proteome</keyword>
<dbReference type="InterPro" id="IPR037401">
    <property type="entry name" value="SnoaL-like"/>
</dbReference>
<dbReference type="Pfam" id="PF13577">
    <property type="entry name" value="SnoaL_4"/>
    <property type="match status" value="1"/>
</dbReference>
<dbReference type="Proteomes" id="UP001610563">
    <property type="component" value="Unassembled WGS sequence"/>
</dbReference>